<dbReference type="RefSeq" id="WP_188908747.1">
    <property type="nucleotide sequence ID" value="NZ_BMIQ01000003.1"/>
</dbReference>
<name>A0A917E645_9HYPH</name>
<keyword evidence="3" id="KW-1185">Reference proteome</keyword>
<evidence type="ECO:0000256" key="1">
    <source>
        <dbReference type="SAM" id="SignalP"/>
    </source>
</evidence>
<evidence type="ECO:0000313" key="2">
    <source>
        <dbReference type="EMBL" id="GGE04425.1"/>
    </source>
</evidence>
<feature type="chain" id="PRO_5037689234" description="Outer membrane protein" evidence="1">
    <location>
        <begin position="22"/>
        <end position="235"/>
    </location>
</feature>
<dbReference type="AlphaFoldDB" id="A0A917E645"/>
<dbReference type="EMBL" id="BMIQ01000003">
    <property type="protein sequence ID" value="GGE04425.1"/>
    <property type="molecule type" value="Genomic_DNA"/>
</dbReference>
<proteinExistence type="predicted"/>
<organism evidence="2 3">
    <name type="scientific">Aureimonas endophytica</name>
    <dbReference type="NCBI Taxonomy" id="2027858"/>
    <lineage>
        <taxon>Bacteria</taxon>
        <taxon>Pseudomonadati</taxon>
        <taxon>Pseudomonadota</taxon>
        <taxon>Alphaproteobacteria</taxon>
        <taxon>Hyphomicrobiales</taxon>
        <taxon>Aurantimonadaceae</taxon>
        <taxon>Aureimonas</taxon>
    </lineage>
</organism>
<reference evidence="2" key="2">
    <citation type="submission" date="2020-09" db="EMBL/GenBank/DDBJ databases">
        <authorList>
            <person name="Sun Q."/>
            <person name="Zhou Y."/>
        </authorList>
    </citation>
    <scope>NUCLEOTIDE SEQUENCE</scope>
    <source>
        <strain evidence="2">CGMCC 1.15367</strain>
    </source>
</reference>
<evidence type="ECO:0000313" key="3">
    <source>
        <dbReference type="Proteomes" id="UP000644699"/>
    </source>
</evidence>
<comment type="caution">
    <text evidence="2">The sequence shown here is derived from an EMBL/GenBank/DDBJ whole genome shotgun (WGS) entry which is preliminary data.</text>
</comment>
<keyword evidence="1" id="KW-0732">Signal</keyword>
<feature type="signal peptide" evidence="1">
    <location>
        <begin position="1"/>
        <end position="21"/>
    </location>
</feature>
<reference evidence="2" key="1">
    <citation type="journal article" date="2014" name="Int. J. Syst. Evol. Microbiol.">
        <title>Complete genome sequence of Corynebacterium casei LMG S-19264T (=DSM 44701T), isolated from a smear-ripened cheese.</title>
        <authorList>
            <consortium name="US DOE Joint Genome Institute (JGI-PGF)"/>
            <person name="Walter F."/>
            <person name="Albersmeier A."/>
            <person name="Kalinowski J."/>
            <person name="Ruckert C."/>
        </authorList>
    </citation>
    <scope>NUCLEOTIDE SEQUENCE</scope>
    <source>
        <strain evidence="2">CGMCC 1.15367</strain>
    </source>
</reference>
<sequence length="235" mass="24297">MRNLRAIIVLAVLAAPCVAGAADAPGSAADTAPGWIATLGFSAEVATGGDYSVLPSTFDLRRADEPESFGAPDDAFGFSLLDWNGLALGPAADLRFVGHRLAVDGGAYAEYWPIENHLRLRAEALANVGEGEGAHLSLGGDMVLPADGVTVSAGPRLTLGTDRYFRTGADAEAAVPASRRFYAGATAAVKLPVTPAVSTTLYDEYQTPLSGAGRRDGNPENTIGLELDYSFKVGG</sequence>
<evidence type="ECO:0008006" key="4">
    <source>
        <dbReference type="Google" id="ProtNLM"/>
    </source>
</evidence>
<accession>A0A917E645</accession>
<gene>
    <name evidence="2" type="ORF">GCM10011390_24200</name>
</gene>
<dbReference type="Proteomes" id="UP000644699">
    <property type="component" value="Unassembled WGS sequence"/>
</dbReference>
<protein>
    <recommendedName>
        <fullName evidence="4">Outer membrane protein</fullName>
    </recommendedName>
</protein>